<feature type="transmembrane region" description="Helical" evidence="6">
    <location>
        <begin position="21"/>
        <end position="41"/>
    </location>
</feature>
<accession>A0A2Z7D733</accession>
<evidence type="ECO:0000256" key="5">
    <source>
        <dbReference type="ARBA" id="ARBA00023136"/>
    </source>
</evidence>
<dbReference type="FunFam" id="1.20.1260.100:FF:000001">
    <property type="entry name" value="translocator protein 2"/>
    <property type="match status" value="1"/>
</dbReference>
<dbReference type="InterPro" id="IPR004307">
    <property type="entry name" value="TspO_MBR"/>
</dbReference>
<organism evidence="7 8">
    <name type="scientific">Dorcoceras hygrometricum</name>
    <dbReference type="NCBI Taxonomy" id="472368"/>
    <lineage>
        <taxon>Eukaryota</taxon>
        <taxon>Viridiplantae</taxon>
        <taxon>Streptophyta</taxon>
        <taxon>Embryophyta</taxon>
        <taxon>Tracheophyta</taxon>
        <taxon>Spermatophyta</taxon>
        <taxon>Magnoliopsida</taxon>
        <taxon>eudicotyledons</taxon>
        <taxon>Gunneridae</taxon>
        <taxon>Pentapetalae</taxon>
        <taxon>asterids</taxon>
        <taxon>lamiids</taxon>
        <taxon>Lamiales</taxon>
        <taxon>Gesneriaceae</taxon>
        <taxon>Didymocarpoideae</taxon>
        <taxon>Trichosporeae</taxon>
        <taxon>Loxocarpinae</taxon>
        <taxon>Dorcoceras</taxon>
    </lineage>
</organism>
<dbReference type="Proteomes" id="UP000250235">
    <property type="component" value="Unassembled WGS sequence"/>
</dbReference>
<feature type="transmembrane region" description="Helical" evidence="6">
    <location>
        <begin position="56"/>
        <end position="77"/>
    </location>
</feature>
<keyword evidence="3 6" id="KW-0812">Transmembrane</keyword>
<evidence type="ECO:0000256" key="6">
    <source>
        <dbReference type="SAM" id="Phobius"/>
    </source>
</evidence>
<dbReference type="Pfam" id="PF03073">
    <property type="entry name" value="TspO_MBR"/>
    <property type="match status" value="1"/>
</dbReference>
<feature type="transmembrane region" description="Helical" evidence="6">
    <location>
        <begin position="143"/>
        <end position="163"/>
    </location>
</feature>
<evidence type="ECO:0000256" key="4">
    <source>
        <dbReference type="ARBA" id="ARBA00022989"/>
    </source>
</evidence>
<keyword evidence="5 6" id="KW-0472">Membrane</keyword>
<protein>
    <submittedName>
        <fullName evidence="7">Translocator protein</fullName>
    </submittedName>
</protein>
<keyword evidence="8" id="KW-1185">Reference proteome</keyword>
<dbReference type="CDD" id="cd15904">
    <property type="entry name" value="TSPO_MBR"/>
    <property type="match status" value="1"/>
</dbReference>
<comment type="similarity">
    <text evidence="2">Belongs to the TspO/BZRP family.</text>
</comment>
<dbReference type="InterPro" id="IPR038330">
    <property type="entry name" value="TspO/MBR-related_sf"/>
</dbReference>
<dbReference type="PIRSF" id="PIRSF005859">
    <property type="entry name" value="PBR"/>
    <property type="match status" value="1"/>
</dbReference>
<dbReference type="PANTHER" id="PTHR10057">
    <property type="entry name" value="PERIPHERAL-TYPE BENZODIAZEPINE RECEPTOR"/>
    <property type="match status" value="1"/>
</dbReference>
<dbReference type="PANTHER" id="PTHR10057:SF0">
    <property type="entry name" value="TRANSLOCATOR PROTEIN"/>
    <property type="match status" value="1"/>
</dbReference>
<evidence type="ECO:0000313" key="8">
    <source>
        <dbReference type="Proteomes" id="UP000250235"/>
    </source>
</evidence>
<reference evidence="7 8" key="1">
    <citation type="journal article" date="2015" name="Proc. Natl. Acad. Sci. U.S.A.">
        <title>The resurrection genome of Boea hygrometrica: A blueprint for survival of dehydration.</title>
        <authorList>
            <person name="Xiao L."/>
            <person name="Yang G."/>
            <person name="Zhang L."/>
            <person name="Yang X."/>
            <person name="Zhao S."/>
            <person name="Ji Z."/>
            <person name="Zhou Q."/>
            <person name="Hu M."/>
            <person name="Wang Y."/>
            <person name="Chen M."/>
            <person name="Xu Y."/>
            <person name="Jin H."/>
            <person name="Xiao X."/>
            <person name="Hu G."/>
            <person name="Bao F."/>
            <person name="Hu Y."/>
            <person name="Wan P."/>
            <person name="Li L."/>
            <person name="Deng X."/>
            <person name="Kuang T."/>
            <person name="Xiang C."/>
            <person name="Zhu J.K."/>
            <person name="Oliver M.J."/>
            <person name="He Y."/>
        </authorList>
    </citation>
    <scope>NUCLEOTIDE SEQUENCE [LARGE SCALE GENOMIC DNA]</scope>
    <source>
        <strain evidence="8">cv. XS01</strain>
    </source>
</reference>
<comment type="subcellular location">
    <subcellularLocation>
        <location evidence="1">Membrane</location>
        <topology evidence="1">Multi-pass membrane protein</topology>
    </subcellularLocation>
</comment>
<gene>
    <name evidence="7" type="ORF">F511_03614</name>
</gene>
<evidence type="ECO:0000256" key="1">
    <source>
        <dbReference type="ARBA" id="ARBA00004141"/>
    </source>
</evidence>
<keyword evidence="4 6" id="KW-1133">Transmembrane helix</keyword>
<dbReference type="OrthoDB" id="8841220at2759"/>
<dbReference type="AlphaFoldDB" id="A0A2Z7D733"/>
<dbReference type="EMBL" id="KQ989535">
    <property type="protein sequence ID" value="KZV54359.1"/>
    <property type="molecule type" value="Genomic_DNA"/>
</dbReference>
<dbReference type="GO" id="GO:0033013">
    <property type="term" value="P:tetrapyrrole metabolic process"/>
    <property type="evidence" value="ECO:0007669"/>
    <property type="project" value="UniProtKB-ARBA"/>
</dbReference>
<evidence type="ECO:0000256" key="3">
    <source>
        <dbReference type="ARBA" id="ARBA00022692"/>
    </source>
</evidence>
<name>A0A2Z7D733_9LAMI</name>
<dbReference type="GO" id="GO:0016020">
    <property type="term" value="C:membrane"/>
    <property type="evidence" value="ECO:0007669"/>
    <property type="project" value="UniProtKB-SubCell"/>
</dbReference>
<feature type="non-terminal residue" evidence="7">
    <location>
        <position position="1"/>
    </location>
</feature>
<dbReference type="Gene3D" id="1.20.1260.100">
    <property type="entry name" value="TspO/MBR protein"/>
    <property type="match status" value="1"/>
</dbReference>
<feature type="transmembrane region" description="Helical" evidence="6">
    <location>
        <begin position="89"/>
        <end position="107"/>
    </location>
</feature>
<proteinExistence type="inferred from homology"/>
<evidence type="ECO:0000256" key="2">
    <source>
        <dbReference type="ARBA" id="ARBA00007524"/>
    </source>
</evidence>
<evidence type="ECO:0000313" key="7">
    <source>
        <dbReference type="EMBL" id="KZV54359.1"/>
    </source>
</evidence>
<sequence>TLKMQARKHKRSGTAARGLRSLSVAIFLPLSLTVLDIFLFGSSNRLRTMRYFPPMWALHSACLVATFLSGLSAWIVWADGGFHSQPGSLILYSGQIALGLGWYPIVFGAGATRVGLVLSAALFGSMIRCSRIFKNVNPIAGDLFKPCLLWGMLLAAVNIRLVYQ</sequence>